<name>A0A9J6ZA24_9BACL</name>
<reference evidence="1" key="1">
    <citation type="submission" date="2022-05" db="EMBL/GenBank/DDBJ databases">
        <title>Novel bacterial taxa in a minimal lignocellulolytic consortium and its capacity to transform plastics disclosed by genome-resolved metagenomics.</title>
        <authorList>
            <person name="Rodriguez C.A.D."/>
            <person name="Diaz-Garcia L."/>
            <person name="Herrera K."/>
            <person name="Tarazona N.A."/>
            <person name="Sproer C."/>
            <person name="Overmann J."/>
            <person name="Jimenez D.J."/>
        </authorList>
    </citation>
    <scope>NUCLEOTIDE SEQUENCE</scope>
    <source>
        <strain evidence="1">MAG5</strain>
    </source>
</reference>
<accession>A0A9J6ZA24</accession>
<evidence type="ECO:0000313" key="1">
    <source>
        <dbReference type="EMBL" id="URN92705.1"/>
    </source>
</evidence>
<dbReference type="InterPro" id="IPR025534">
    <property type="entry name" value="DUF4420"/>
</dbReference>
<dbReference type="EMBL" id="CP097899">
    <property type="protein sequence ID" value="URN92705.1"/>
    <property type="molecule type" value="Genomic_DNA"/>
</dbReference>
<evidence type="ECO:0000313" key="2">
    <source>
        <dbReference type="Proteomes" id="UP001056756"/>
    </source>
</evidence>
<dbReference type="Proteomes" id="UP001056756">
    <property type="component" value="Chromosome"/>
</dbReference>
<dbReference type="KEGG" id="plig:NAG76_12660"/>
<sequence>MNVEENKYKRIPKTENFGIYLGLDNEGRTSIFVKLSKKPNFNISSKYLIYYYNKRQDGLWALTVSIAEQRYLGVFNKLVFDLVDTVSNSNITIVAERMFIQRFVEWQTLFEQGITSSLDFSKLVGLAGELYFISTFMINKYGVNDSINSWCGPLGANKDFNVHNTWFEVKTKSLHKDTIHINNMSQLVSNSTGYLTVVSYEKSSLANSKSTNILELYQKISSLIATKSLQAEFDRKLANLDFVPDEKYKEINLEFHEIVFYEVNGTFPQITNIEFGEVITNIEYDLFLPGLIQYKGDV</sequence>
<proteinExistence type="predicted"/>
<gene>
    <name evidence="1" type="ORF">NAG76_12660</name>
</gene>
<protein>
    <submittedName>
        <fullName evidence="1">PD-(D/E)XK motif protein</fullName>
    </submittedName>
</protein>
<organism evidence="1 2">
    <name type="scientific">Candidatus Pristimantibacillus lignocellulolyticus</name>
    <dbReference type="NCBI Taxonomy" id="2994561"/>
    <lineage>
        <taxon>Bacteria</taxon>
        <taxon>Bacillati</taxon>
        <taxon>Bacillota</taxon>
        <taxon>Bacilli</taxon>
        <taxon>Bacillales</taxon>
        <taxon>Paenibacillaceae</taxon>
        <taxon>Candidatus Pristimantibacillus</taxon>
    </lineage>
</organism>
<dbReference type="AlphaFoldDB" id="A0A9J6ZA24"/>
<dbReference type="Pfam" id="PF14390">
    <property type="entry name" value="DUF4420"/>
    <property type="match status" value="1"/>
</dbReference>